<dbReference type="InterPro" id="IPR036390">
    <property type="entry name" value="WH_DNA-bd_sf"/>
</dbReference>
<dbReference type="SUPFAM" id="SSF46785">
    <property type="entry name" value="Winged helix' DNA-binding domain"/>
    <property type="match status" value="1"/>
</dbReference>
<dbReference type="EMBL" id="AP014879">
    <property type="protein sequence ID" value="BAV33021.1"/>
    <property type="molecule type" value="Genomic_DNA"/>
</dbReference>
<accession>A0A1B4XDY2</accession>
<reference evidence="6 7" key="1">
    <citation type="submission" date="2015-05" db="EMBL/GenBank/DDBJ databases">
        <title>Complete genome sequence of a sulfur-oxidizing gammaproteobacterium strain HA5.</title>
        <authorList>
            <person name="Miura A."/>
            <person name="Kojima H."/>
            <person name="Fukui M."/>
        </authorList>
    </citation>
    <scope>NUCLEOTIDE SEQUENCE [LARGE SCALE GENOMIC DNA]</scope>
    <source>
        <strain evidence="6 7">HA5</strain>
    </source>
</reference>
<dbReference type="Gene3D" id="1.10.10.10">
    <property type="entry name" value="Winged helix-like DNA-binding domain superfamily/Winged helix DNA-binding domain"/>
    <property type="match status" value="1"/>
</dbReference>
<dbReference type="PANTHER" id="PTHR30126">
    <property type="entry name" value="HTH-TYPE TRANSCRIPTIONAL REGULATOR"/>
    <property type="match status" value="1"/>
</dbReference>
<dbReference type="FunFam" id="1.10.10.10:FF:000001">
    <property type="entry name" value="LysR family transcriptional regulator"/>
    <property type="match status" value="1"/>
</dbReference>
<sequence>MDIDLLRTFLEVYRTRHFGRTAENLYLTQSAVSARIRLLEETLGAPLFTRARNDIQLTPAGTRMLKYAEAIINAWNRARQDAALGEEDKVSLAIGASYSLWDILLQDWMHRLYGTMPRVSLQAEAHGPELLIRKLLDRALDVAFMFEPPQMAELEAREVASIKLIMVADRPSLTAREAVGSGYIMTEWGTSFAITHARHFPDMPPPAVRMGPGRMALAFLLHHGGATYLAEQMVSEHLASGRLQRVDDAPVIDRQVHVVYPLASERKPLLEQALSLMAPRQAATAATHAAEPAL</sequence>
<dbReference type="Pfam" id="PF03466">
    <property type="entry name" value="LysR_substrate"/>
    <property type="match status" value="1"/>
</dbReference>
<organism evidence="6 7">
    <name type="scientific">Sulfuricaulis limicola</name>
    <dbReference type="NCBI Taxonomy" id="1620215"/>
    <lineage>
        <taxon>Bacteria</taxon>
        <taxon>Pseudomonadati</taxon>
        <taxon>Pseudomonadota</taxon>
        <taxon>Gammaproteobacteria</taxon>
        <taxon>Acidiferrobacterales</taxon>
        <taxon>Acidiferrobacteraceae</taxon>
        <taxon>Sulfuricaulis</taxon>
    </lineage>
</organism>
<evidence type="ECO:0000256" key="1">
    <source>
        <dbReference type="ARBA" id="ARBA00009437"/>
    </source>
</evidence>
<keyword evidence="3" id="KW-0238">DNA-binding</keyword>
<dbReference type="GO" id="GO:0003700">
    <property type="term" value="F:DNA-binding transcription factor activity"/>
    <property type="evidence" value="ECO:0007669"/>
    <property type="project" value="InterPro"/>
</dbReference>
<dbReference type="SUPFAM" id="SSF53850">
    <property type="entry name" value="Periplasmic binding protein-like II"/>
    <property type="match status" value="1"/>
</dbReference>
<dbReference type="InterPro" id="IPR000847">
    <property type="entry name" value="LysR_HTH_N"/>
</dbReference>
<dbReference type="KEGG" id="slim:SCL_0699"/>
<feature type="domain" description="HTH lysR-type" evidence="5">
    <location>
        <begin position="1"/>
        <end position="58"/>
    </location>
</feature>
<dbReference type="OrthoDB" id="9786526at2"/>
<evidence type="ECO:0000313" key="7">
    <source>
        <dbReference type="Proteomes" id="UP000243180"/>
    </source>
</evidence>
<dbReference type="AlphaFoldDB" id="A0A1B4XDY2"/>
<dbReference type="PROSITE" id="PS50931">
    <property type="entry name" value="HTH_LYSR"/>
    <property type="match status" value="1"/>
</dbReference>
<dbReference type="GO" id="GO:0000976">
    <property type="term" value="F:transcription cis-regulatory region binding"/>
    <property type="evidence" value="ECO:0007669"/>
    <property type="project" value="TreeGrafter"/>
</dbReference>
<dbReference type="InterPro" id="IPR005119">
    <property type="entry name" value="LysR_subst-bd"/>
</dbReference>
<keyword evidence="4" id="KW-0804">Transcription</keyword>
<evidence type="ECO:0000259" key="5">
    <source>
        <dbReference type="PROSITE" id="PS50931"/>
    </source>
</evidence>
<dbReference type="Gene3D" id="3.40.190.10">
    <property type="entry name" value="Periplasmic binding protein-like II"/>
    <property type="match status" value="1"/>
</dbReference>
<evidence type="ECO:0000256" key="2">
    <source>
        <dbReference type="ARBA" id="ARBA00023015"/>
    </source>
</evidence>
<dbReference type="FunCoup" id="A0A1B4XDY2">
    <property type="interactions" value="26"/>
</dbReference>
<dbReference type="Pfam" id="PF00126">
    <property type="entry name" value="HTH_1"/>
    <property type="match status" value="1"/>
</dbReference>
<dbReference type="PANTHER" id="PTHR30126:SF21">
    <property type="entry name" value="TRANSCRIPTIONAL REGULATOR-RELATED"/>
    <property type="match status" value="1"/>
</dbReference>
<dbReference type="InParanoid" id="A0A1B4XDY2"/>
<proteinExistence type="inferred from homology"/>
<dbReference type="InterPro" id="IPR036388">
    <property type="entry name" value="WH-like_DNA-bd_sf"/>
</dbReference>
<evidence type="ECO:0000313" key="6">
    <source>
        <dbReference type="EMBL" id="BAV33021.1"/>
    </source>
</evidence>
<dbReference type="PRINTS" id="PR00039">
    <property type="entry name" value="HTHLYSR"/>
</dbReference>
<comment type="similarity">
    <text evidence="1">Belongs to the LysR transcriptional regulatory family.</text>
</comment>
<evidence type="ECO:0000256" key="3">
    <source>
        <dbReference type="ARBA" id="ARBA00023125"/>
    </source>
</evidence>
<gene>
    <name evidence="6" type="ORF">SCL_0699</name>
</gene>
<evidence type="ECO:0000256" key="4">
    <source>
        <dbReference type="ARBA" id="ARBA00023163"/>
    </source>
</evidence>
<keyword evidence="7" id="KW-1185">Reference proteome</keyword>
<dbReference type="Proteomes" id="UP000243180">
    <property type="component" value="Chromosome"/>
</dbReference>
<name>A0A1B4XDY2_9GAMM</name>
<protein>
    <submittedName>
        <fullName evidence="6">LysR family transcriptional regulator</fullName>
    </submittedName>
</protein>
<keyword evidence="2" id="KW-0805">Transcription regulation</keyword>
<dbReference type="RefSeq" id="WP_096359925.1">
    <property type="nucleotide sequence ID" value="NZ_AP014879.1"/>
</dbReference>